<dbReference type="OrthoDB" id="282393at2"/>
<organism evidence="2 3">
    <name type="scientific">Legionella tucsonensis</name>
    <dbReference type="NCBI Taxonomy" id="40335"/>
    <lineage>
        <taxon>Bacteria</taxon>
        <taxon>Pseudomonadati</taxon>
        <taxon>Pseudomonadota</taxon>
        <taxon>Gammaproteobacteria</taxon>
        <taxon>Legionellales</taxon>
        <taxon>Legionellaceae</taxon>
        <taxon>Legionella</taxon>
    </lineage>
</organism>
<protein>
    <submittedName>
        <fullName evidence="2">Uncharacterized protein</fullName>
    </submittedName>
</protein>
<dbReference type="PATRIC" id="fig|40335.7.peg.1331"/>
<sequence length="169" mass="17447">MTDTKKDVHLTTEIFETKEEAEKAYQDALDEGYTPKEINVMMSEDSRKRYYDSVLVKEGSKTSEGLAIGGATGAAVGGIVGAMAAVGTSVVIPGLGLVVAGPLAAGLAGAGAGGISGGLMGSLIGWGIPEDKAKVFESGIKEGGIVLSVNETHPNSHLSSTWSHYHHFQ</sequence>
<accession>A0A0W0ZW96</accession>
<feature type="transmembrane region" description="Helical" evidence="1">
    <location>
        <begin position="66"/>
        <end position="92"/>
    </location>
</feature>
<dbReference type="Proteomes" id="UP000054693">
    <property type="component" value="Unassembled WGS sequence"/>
</dbReference>
<gene>
    <name evidence="2" type="ORF">Ltuc_1256</name>
</gene>
<keyword evidence="1" id="KW-0472">Membrane</keyword>
<dbReference type="EMBL" id="LNZA01000001">
    <property type="protein sequence ID" value="KTD73409.1"/>
    <property type="molecule type" value="Genomic_DNA"/>
</dbReference>
<feature type="transmembrane region" description="Helical" evidence="1">
    <location>
        <begin position="104"/>
        <end position="128"/>
    </location>
</feature>
<evidence type="ECO:0000256" key="1">
    <source>
        <dbReference type="SAM" id="Phobius"/>
    </source>
</evidence>
<dbReference type="PANTHER" id="PTHR36109">
    <property type="entry name" value="MEMBRANE PROTEIN-RELATED"/>
    <property type="match status" value="1"/>
</dbReference>
<dbReference type="AlphaFoldDB" id="A0A0W0ZW96"/>
<keyword evidence="3" id="KW-1185">Reference proteome</keyword>
<proteinExistence type="predicted"/>
<dbReference type="PANTHER" id="PTHR36109:SF2">
    <property type="entry name" value="MEMBRANE PROTEIN"/>
    <property type="match status" value="1"/>
</dbReference>
<comment type="caution">
    <text evidence="2">The sequence shown here is derived from an EMBL/GenBank/DDBJ whole genome shotgun (WGS) entry which is preliminary data.</text>
</comment>
<dbReference type="InterPro" id="IPR052948">
    <property type="entry name" value="Low_temp-induced_all0457"/>
</dbReference>
<reference evidence="2 3" key="1">
    <citation type="submission" date="2015-11" db="EMBL/GenBank/DDBJ databases">
        <title>Genomic analysis of 38 Legionella species identifies large and diverse effector repertoires.</title>
        <authorList>
            <person name="Burstein D."/>
            <person name="Amaro F."/>
            <person name="Zusman T."/>
            <person name="Lifshitz Z."/>
            <person name="Cohen O."/>
            <person name="Gilbert J.A."/>
            <person name="Pupko T."/>
            <person name="Shuman H.A."/>
            <person name="Segal G."/>
        </authorList>
    </citation>
    <scope>NUCLEOTIDE SEQUENCE [LARGE SCALE GENOMIC DNA]</scope>
    <source>
        <strain evidence="2 3">ATCC 49180</strain>
    </source>
</reference>
<dbReference type="STRING" id="40335.Ltuc_1256"/>
<keyword evidence="1" id="KW-1133">Transmembrane helix</keyword>
<name>A0A0W0ZW96_9GAMM</name>
<evidence type="ECO:0000313" key="3">
    <source>
        <dbReference type="Proteomes" id="UP000054693"/>
    </source>
</evidence>
<evidence type="ECO:0000313" key="2">
    <source>
        <dbReference type="EMBL" id="KTD73409.1"/>
    </source>
</evidence>
<keyword evidence="1" id="KW-0812">Transmembrane</keyword>
<dbReference type="RefSeq" id="WP_058520448.1">
    <property type="nucleotide sequence ID" value="NZ_CAAAIP010000001.1"/>
</dbReference>